<dbReference type="EMBL" id="JAOUSF010000003">
    <property type="protein sequence ID" value="MCU9613569.1"/>
    <property type="molecule type" value="Genomic_DNA"/>
</dbReference>
<evidence type="ECO:0000313" key="1">
    <source>
        <dbReference type="EMBL" id="MCU9613569.1"/>
    </source>
</evidence>
<keyword evidence="2" id="KW-1185">Reference proteome</keyword>
<sequence length="318" mass="37051">MNKSLGIASQGISKQTQKILVFIVKSDNHSFRQGDFFVIGNEKMEEEALFIQDYLEENNHIHVENSRFLTIKHNHDTNSLLLYIQPITGKLQDYFDLYQQLVAQGQSILFISKWAENKTKDEYLFITEEGKRFGSWAGDIPFEIKHIPFRANPFEKVIGAKQYEEEQIFYYLFWPNPRLFLIGANRFTQAISQYAADIGFKPILVDEREAICTKSRFPACIQFINEEIAESIKRIQFRSYDFVLFTAEVIRQNSIASYRLERPYYVGLPAKKGKLRQLLGTRSIPKNINPLEFPNELSKNEVAVMIVADMIRAMKHIK</sequence>
<organism evidence="1 2">
    <name type="scientific">Perspicuibacillus lycopersici</name>
    <dbReference type="NCBI Taxonomy" id="1325689"/>
    <lineage>
        <taxon>Bacteria</taxon>
        <taxon>Bacillati</taxon>
        <taxon>Bacillota</taxon>
        <taxon>Bacilli</taxon>
        <taxon>Bacillales</taxon>
        <taxon>Bacillaceae</taxon>
        <taxon>Perspicuibacillus</taxon>
    </lineage>
</organism>
<reference evidence="1" key="1">
    <citation type="submission" date="2022-10" db="EMBL/GenBank/DDBJ databases">
        <title>Description of Fervidibacillus gen. nov. in the family Fervidibacillaceae fam. nov. with two species, Fervidibacillus albus sp. nov., and Fervidibacillus halotolerans sp. nov., isolated from tidal flat sediments.</title>
        <authorList>
            <person name="Kwon K.K."/>
            <person name="Yang S.-H."/>
        </authorList>
    </citation>
    <scope>NUCLEOTIDE SEQUENCE</scope>
    <source>
        <strain evidence="1">JCM 19140</strain>
    </source>
</reference>
<proteinExistence type="predicted"/>
<comment type="caution">
    <text evidence="1">The sequence shown here is derived from an EMBL/GenBank/DDBJ whole genome shotgun (WGS) entry which is preliminary data.</text>
</comment>
<evidence type="ECO:0008006" key="3">
    <source>
        <dbReference type="Google" id="ProtNLM"/>
    </source>
</evidence>
<dbReference type="Gene3D" id="3.40.50.720">
    <property type="entry name" value="NAD(P)-binding Rossmann-like Domain"/>
    <property type="match status" value="1"/>
</dbReference>
<dbReference type="RefSeq" id="WP_263072811.1">
    <property type="nucleotide sequence ID" value="NZ_JAOUSF010000003.1"/>
</dbReference>
<evidence type="ECO:0000313" key="2">
    <source>
        <dbReference type="Proteomes" id="UP001209318"/>
    </source>
</evidence>
<accession>A0AAE3LQJ3</accession>
<dbReference type="AlphaFoldDB" id="A0AAE3LQJ3"/>
<dbReference type="Proteomes" id="UP001209318">
    <property type="component" value="Unassembled WGS sequence"/>
</dbReference>
<protein>
    <recommendedName>
        <fullName evidence="3">XdhC Rossmann domain-containing protein</fullName>
    </recommendedName>
</protein>
<name>A0AAE3LQJ3_9BACI</name>
<gene>
    <name evidence="1" type="ORF">OEV98_08355</name>
</gene>